<sequence>MNALFKIPLPYSEEFCKRSNMIALPDNDKRSLTESEFDCESYFEFRKGFVLRAGFVGVELQVHYMQYWSKFHTNRHQCENKSPEEFWVFIYATSSLMSQNSISFTEA</sequence>
<name>A0A1B0AYI9_9MUSC</name>
<keyword evidence="2" id="KW-1185">Reference proteome</keyword>
<organism evidence="1 2">
    <name type="scientific">Glossina palpalis gambiensis</name>
    <dbReference type="NCBI Taxonomy" id="67801"/>
    <lineage>
        <taxon>Eukaryota</taxon>
        <taxon>Metazoa</taxon>
        <taxon>Ecdysozoa</taxon>
        <taxon>Arthropoda</taxon>
        <taxon>Hexapoda</taxon>
        <taxon>Insecta</taxon>
        <taxon>Pterygota</taxon>
        <taxon>Neoptera</taxon>
        <taxon>Endopterygota</taxon>
        <taxon>Diptera</taxon>
        <taxon>Brachycera</taxon>
        <taxon>Muscomorpha</taxon>
        <taxon>Hippoboscoidea</taxon>
        <taxon>Glossinidae</taxon>
        <taxon>Glossina</taxon>
    </lineage>
</organism>
<proteinExistence type="predicted"/>
<dbReference type="EnsemblMetazoa" id="GPPI013045-RA">
    <property type="protein sequence ID" value="GPPI013045-PA"/>
    <property type="gene ID" value="GPPI013045"/>
</dbReference>
<reference evidence="2" key="1">
    <citation type="submission" date="2015-01" db="EMBL/GenBank/DDBJ databases">
        <authorList>
            <person name="Aksoy S."/>
            <person name="Warren W."/>
            <person name="Wilson R.K."/>
        </authorList>
    </citation>
    <scope>NUCLEOTIDE SEQUENCE [LARGE SCALE GENOMIC DNA]</scope>
    <source>
        <strain evidence="2">IAEA</strain>
    </source>
</reference>
<evidence type="ECO:0000313" key="2">
    <source>
        <dbReference type="Proteomes" id="UP000092460"/>
    </source>
</evidence>
<accession>A0A1B0AYI9</accession>
<dbReference type="AlphaFoldDB" id="A0A1B0AYI9"/>
<dbReference type="VEuPathDB" id="VectorBase:GPPI013045"/>
<dbReference type="EMBL" id="JXJN01005807">
    <property type="status" value="NOT_ANNOTATED_CDS"/>
    <property type="molecule type" value="Genomic_DNA"/>
</dbReference>
<protein>
    <submittedName>
        <fullName evidence="1">Uncharacterized protein</fullName>
    </submittedName>
</protein>
<reference evidence="1" key="2">
    <citation type="submission" date="2020-05" db="UniProtKB">
        <authorList>
            <consortium name="EnsemblMetazoa"/>
        </authorList>
    </citation>
    <scope>IDENTIFICATION</scope>
    <source>
        <strain evidence="1">IAEA</strain>
    </source>
</reference>
<dbReference type="Proteomes" id="UP000092460">
    <property type="component" value="Unassembled WGS sequence"/>
</dbReference>
<evidence type="ECO:0000313" key="1">
    <source>
        <dbReference type="EnsemblMetazoa" id="GPPI013045-PA"/>
    </source>
</evidence>